<evidence type="ECO:0000256" key="1">
    <source>
        <dbReference type="ARBA" id="ARBA00000085"/>
    </source>
</evidence>
<dbReference type="InterPro" id="IPR004358">
    <property type="entry name" value="Sig_transdc_His_kin-like_C"/>
</dbReference>
<keyword evidence="4" id="KW-0808">Transferase</keyword>
<protein>
    <recommendedName>
        <fullName evidence="2">histidine kinase</fullName>
        <ecNumber evidence="2">2.7.13.3</ecNumber>
    </recommendedName>
</protein>
<dbReference type="RefSeq" id="WP_004091932.1">
    <property type="nucleotide sequence ID" value="NZ_AFGF01000013.1"/>
</dbReference>
<dbReference type="InterPro" id="IPR000014">
    <property type="entry name" value="PAS"/>
</dbReference>
<dbReference type="PANTHER" id="PTHR43065">
    <property type="entry name" value="SENSOR HISTIDINE KINASE"/>
    <property type="match status" value="1"/>
</dbReference>
<keyword evidence="6 10" id="KW-0418">Kinase</keyword>
<evidence type="ECO:0000313" key="10">
    <source>
        <dbReference type="EMBL" id="EGO65784.1"/>
    </source>
</evidence>
<dbReference type="InterPro" id="IPR013767">
    <property type="entry name" value="PAS_fold"/>
</dbReference>
<keyword evidence="5" id="KW-0547">Nucleotide-binding</keyword>
<evidence type="ECO:0000259" key="9">
    <source>
        <dbReference type="PROSITE" id="PS50109"/>
    </source>
</evidence>
<proteinExistence type="predicted"/>
<dbReference type="Gene3D" id="3.30.450.20">
    <property type="entry name" value="PAS domain"/>
    <property type="match status" value="1"/>
</dbReference>
<keyword evidence="7" id="KW-0067">ATP-binding</keyword>
<dbReference type="GO" id="GO:0005524">
    <property type="term" value="F:ATP binding"/>
    <property type="evidence" value="ECO:0007669"/>
    <property type="project" value="UniProtKB-KW"/>
</dbReference>
<dbReference type="SMART" id="SM00387">
    <property type="entry name" value="HATPase_c"/>
    <property type="match status" value="1"/>
</dbReference>
<dbReference type="EMBL" id="AFGF01000013">
    <property type="protein sequence ID" value="EGO65784.1"/>
    <property type="molecule type" value="Genomic_DNA"/>
</dbReference>
<comment type="catalytic activity">
    <reaction evidence="1">
        <text>ATP + protein L-histidine = ADP + protein N-phospho-L-histidine.</text>
        <dbReference type="EC" id="2.7.13.3"/>
    </reaction>
</comment>
<dbReference type="InterPro" id="IPR003661">
    <property type="entry name" value="HisK_dim/P_dom"/>
</dbReference>
<accession>F7NDW9</accession>
<dbReference type="InterPro" id="IPR036890">
    <property type="entry name" value="HATPase_C_sf"/>
</dbReference>
<dbReference type="EC" id="2.7.13.3" evidence="2"/>
<dbReference type="STRING" id="1009370.ALO_01135"/>
<organism evidence="10 11">
    <name type="scientific">Acetonema longum DSM 6540</name>
    <dbReference type="NCBI Taxonomy" id="1009370"/>
    <lineage>
        <taxon>Bacteria</taxon>
        <taxon>Bacillati</taxon>
        <taxon>Bacillota</taxon>
        <taxon>Negativicutes</taxon>
        <taxon>Acetonemataceae</taxon>
        <taxon>Acetonema</taxon>
    </lineage>
</organism>
<dbReference type="GO" id="GO:0000155">
    <property type="term" value="F:phosphorelay sensor kinase activity"/>
    <property type="evidence" value="ECO:0007669"/>
    <property type="project" value="InterPro"/>
</dbReference>
<dbReference type="SUPFAM" id="SSF55785">
    <property type="entry name" value="PYP-like sensor domain (PAS domain)"/>
    <property type="match status" value="1"/>
</dbReference>
<gene>
    <name evidence="10" type="ORF">ALO_01135</name>
</gene>
<evidence type="ECO:0000256" key="3">
    <source>
        <dbReference type="ARBA" id="ARBA00022553"/>
    </source>
</evidence>
<dbReference type="InterPro" id="IPR005467">
    <property type="entry name" value="His_kinase_dom"/>
</dbReference>
<dbReference type="eggNOG" id="COG4191">
    <property type="taxonomic scope" value="Bacteria"/>
</dbReference>
<dbReference type="CDD" id="cd00130">
    <property type="entry name" value="PAS"/>
    <property type="match status" value="1"/>
</dbReference>
<dbReference type="SUPFAM" id="SSF47384">
    <property type="entry name" value="Homodimeric domain of signal transducing histidine kinase"/>
    <property type="match status" value="1"/>
</dbReference>
<keyword evidence="3" id="KW-0597">Phosphoprotein</keyword>
<evidence type="ECO:0000256" key="8">
    <source>
        <dbReference type="ARBA" id="ARBA00023012"/>
    </source>
</evidence>
<dbReference type="CDD" id="cd00082">
    <property type="entry name" value="HisKA"/>
    <property type="match status" value="1"/>
</dbReference>
<dbReference type="InterPro" id="IPR035965">
    <property type="entry name" value="PAS-like_dom_sf"/>
</dbReference>
<sequence>MFTSEALNFPAISLVKEDEHKEFCNMAKTGIIYVDKGMKIRNINGEAEKLCSLERSKVIGHRTDQVFRHSNAFLQFFQDAARNEYFTNNIRLTTGEQVRFIHVDAVKLKKPAGEMTGMIVMLQDVSNVRSTLKQIQTTQLLMAMAELAAGVAHHVRTPLTTIGGYLQVMLNRLENDQYMVRRDVLEMLLGEVSYINNVVKELVLFAKPPVQREPGVDVNKIVEESLLLTFKELGGENIEIDKQLAASIPHISADSNLLKQAMVNIMQNAVEAMPDAGQLGIRTWIHSDSNMMVVSVTDTGSGITPHILHKIFEPFYTTKLDRMGLGLPIAHRIIHEHKGFIHITSTGKGTKVLVYLPLVESQKRQLSTTYQQILNLQ</sequence>
<dbReference type="Gene3D" id="3.30.565.10">
    <property type="entry name" value="Histidine kinase-like ATPase, C-terminal domain"/>
    <property type="match status" value="1"/>
</dbReference>
<keyword evidence="8" id="KW-0902">Two-component regulatory system</keyword>
<name>F7NDW9_9FIRM</name>
<reference evidence="10 11" key="1">
    <citation type="journal article" date="2011" name="EMBO J.">
        <title>Structural diversity of bacterial flagellar motors.</title>
        <authorList>
            <person name="Chen S."/>
            <person name="Beeby M."/>
            <person name="Murphy G.E."/>
            <person name="Leadbetter J.R."/>
            <person name="Hendrixson D.R."/>
            <person name="Briegel A."/>
            <person name="Li Z."/>
            <person name="Shi J."/>
            <person name="Tocheva E.I."/>
            <person name="Muller A."/>
            <person name="Dobro M.J."/>
            <person name="Jensen G.J."/>
        </authorList>
    </citation>
    <scope>NUCLEOTIDE SEQUENCE [LARGE SCALE GENOMIC DNA]</scope>
    <source>
        <strain evidence="10 11">DSM 6540</strain>
    </source>
</reference>
<keyword evidence="11" id="KW-1185">Reference proteome</keyword>
<dbReference type="AlphaFoldDB" id="F7NDW9"/>
<evidence type="ECO:0000256" key="6">
    <source>
        <dbReference type="ARBA" id="ARBA00022777"/>
    </source>
</evidence>
<dbReference type="InterPro" id="IPR036097">
    <property type="entry name" value="HisK_dim/P_sf"/>
</dbReference>
<feature type="domain" description="Histidine kinase" evidence="9">
    <location>
        <begin position="150"/>
        <end position="360"/>
    </location>
</feature>
<dbReference type="GO" id="GO:0006355">
    <property type="term" value="P:regulation of DNA-templated transcription"/>
    <property type="evidence" value="ECO:0007669"/>
    <property type="project" value="InterPro"/>
</dbReference>
<dbReference type="SUPFAM" id="SSF55874">
    <property type="entry name" value="ATPase domain of HSP90 chaperone/DNA topoisomerase II/histidine kinase"/>
    <property type="match status" value="1"/>
</dbReference>
<evidence type="ECO:0000256" key="4">
    <source>
        <dbReference type="ARBA" id="ARBA00022679"/>
    </source>
</evidence>
<evidence type="ECO:0000313" key="11">
    <source>
        <dbReference type="Proteomes" id="UP000003240"/>
    </source>
</evidence>
<dbReference type="Pfam" id="PF02518">
    <property type="entry name" value="HATPase_c"/>
    <property type="match status" value="1"/>
</dbReference>
<dbReference type="InterPro" id="IPR003594">
    <property type="entry name" value="HATPase_dom"/>
</dbReference>
<dbReference type="PRINTS" id="PR00344">
    <property type="entry name" value="BCTRLSENSOR"/>
</dbReference>
<dbReference type="PROSITE" id="PS50109">
    <property type="entry name" value="HIS_KIN"/>
    <property type="match status" value="1"/>
</dbReference>
<dbReference type="Pfam" id="PF00989">
    <property type="entry name" value="PAS"/>
    <property type="match status" value="1"/>
</dbReference>
<evidence type="ECO:0000256" key="7">
    <source>
        <dbReference type="ARBA" id="ARBA00022840"/>
    </source>
</evidence>
<evidence type="ECO:0000256" key="2">
    <source>
        <dbReference type="ARBA" id="ARBA00012438"/>
    </source>
</evidence>
<dbReference type="Gene3D" id="1.10.287.130">
    <property type="match status" value="1"/>
</dbReference>
<evidence type="ECO:0000256" key="5">
    <source>
        <dbReference type="ARBA" id="ARBA00022741"/>
    </source>
</evidence>
<comment type="caution">
    <text evidence="10">The sequence shown here is derived from an EMBL/GenBank/DDBJ whole genome shotgun (WGS) entry which is preliminary data.</text>
</comment>
<dbReference type="Pfam" id="PF00512">
    <property type="entry name" value="HisKA"/>
    <property type="match status" value="1"/>
</dbReference>
<dbReference type="SMART" id="SM00388">
    <property type="entry name" value="HisKA"/>
    <property type="match status" value="1"/>
</dbReference>
<dbReference type="PANTHER" id="PTHR43065:SF10">
    <property type="entry name" value="PEROXIDE STRESS-ACTIVATED HISTIDINE KINASE MAK3"/>
    <property type="match status" value="1"/>
</dbReference>
<dbReference type="Proteomes" id="UP000003240">
    <property type="component" value="Unassembled WGS sequence"/>
</dbReference>